<dbReference type="Gene3D" id="3.30.70.1230">
    <property type="entry name" value="Nucleotide cyclase"/>
    <property type="match status" value="1"/>
</dbReference>
<dbReference type="GO" id="GO:0035556">
    <property type="term" value="P:intracellular signal transduction"/>
    <property type="evidence" value="ECO:0007669"/>
    <property type="project" value="InterPro"/>
</dbReference>
<evidence type="ECO:0000313" key="4">
    <source>
        <dbReference type="EMBL" id="AHE54919.1"/>
    </source>
</evidence>
<feature type="transmembrane region" description="Helical" evidence="1">
    <location>
        <begin position="12"/>
        <end position="30"/>
    </location>
</feature>
<evidence type="ECO:0000259" key="3">
    <source>
        <dbReference type="PROSITE" id="PS50885"/>
    </source>
</evidence>
<dbReference type="SUPFAM" id="SSF55073">
    <property type="entry name" value="Nucleotide cyclase"/>
    <property type="match status" value="1"/>
</dbReference>
<dbReference type="SUPFAM" id="SSF158472">
    <property type="entry name" value="HAMP domain-like"/>
    <property type="match status" value="1"/>
</dbReference>
<dbReference type="PANTHER" id="PTHR43081:SF1">
    <property type="entry name" value="ADENYLATE CYCLASE, TERMINAL-DIFFERENTIATION SPECIFIC"/>
    <property type="match status" value="1"/>
</dbReference>
<keyword evidence="1" id="KW-0472">Membrane</keyword>
<dbReference type="Gene3D" id="6.10.340.10">
    <property type="match status" value="1"/>
</dbReference>
<dbReference type="InterPro" id="IPR029787">
    <property type="entry name" value="Nucleotide_cyclase"/>
</dbReference>
<organism evidence="4 5">
    <name type="scientific">Sphingomonas sanxanigenens DSM 19645 = NX02</name>
    <dbReference type="NCBI Taxonomy" id="1123269"/>
    <lineage>
        <taxon>Bacteria</taxon>
        <taxon>Pseudomonadati</taxon>
        <taxon>Pseudomonadota</taxon>
        <taxon>Alphaproteobacteria</taxon>
        <taxon>Sphingomonadales</taxon>
        <taxon>Sphingomonadaceae</taxon>
        <taxon>Sphingomonas</taxon>
    </lineage>
</organism>
<dbReference type="RefSeq" id="WP_025293118.1">
    <property type="nucleotide sequence ID" value="NZ_CP006644.1"/>
</dbReference>
<reference evidence="4 5" key="1">
    <citation type="submission" date="2013-07" db="EMBL/GenBank/DDBJ databases">
        <title>Completed genome of Sphingomonas sanxanigenens NX02.</title>
        <authorList>
            <person name="Ma T."/>
            <person name="Huang H."/>
            <person name="Wu M."/>
            <person name="Li X."/>
            <person name="Li G."/>
        </authorList>
    </citation>
    <scope>NUCLEOTIDE SEQUENCE [LARGE SCALE GENOMIC DNA]</scope>
    <source>
        <strain evidence="4 5">NX02</strain>
    </source>
</reference>
<dbReference type="PANTHER" id="PTHR43081">
    <property type="entry name" value="ADENYLATE CYCLASE, TERMINAL-DIFFERENTIATION SPECIFIC-RELATED"/>
    <property type="match status" value="1"/>
</dbReference>
<feature type="domain" description="HAMP" evidence="3">
    <location>
        <begin position="215"/>
        <end position="267"/>
    </location>
</feature>
<dbReference type="InterPro" id="IPR003660">
    <property type="entry name" value="HAMP_dom"/>
</dbReference>
<dbReference type="PROSITE" id="PS50885">
    <property type="entry name" value="HAMP"/>
    <property type="match status" value="1"/>
</dbReference>
<dbReference type="GO" id="GO:0016020">
    <property type="term" value="C:membrane"/>
    <property type="evidence" value="ECO:0007669"/>
    <property type="project" value="InterPro"/>
</dbReference>
<evidence type="ECO:0000259" key="2">
    <source>
        <dbReference type="PROSITE" id="PS50125"/>
    </source>
</evidence>
<dbReference type="Pfam" id="PF00672">
    <property type="entry name" value="HAMP"/>
    <property type="match status" value="1"/>
</dbReference>
<dbReference type="PATRIC" id="fig|1123269.5.peg.3171"/>
<dbReference type="eggNOG" id="COG2114">
    <property type="taxonomic scope" value="Bacteria"/>
</dbReference>
<evidence type="ECO:0000256" key="1">
    <source>
        <dbReference type="SAM" id="Phobius"/>
    </source>
</evidence>
<dbReference type="HOGENOM" id="CLU_473014_0_0_5"/>
<sequence length="560" mass="60951">MISFHRSIQFKILGVAIGLLVAMVAAMIFATQSTARVNRQLATFTEAMLPFALTAKDMRAAMLGEQWAILHRQPGLCGAAFAARSKSIQQQLATMETFRRHGETIAVLEINRSKFVELRPLVAEIGERHGQLIADVGRLCAAGDTEEGRIAAALARDRAIEIEHHVDDLSDDIAAFSRQSVDMVQANEQRALYANRLLVGIAALVGLYLAWLIARGLTRPIERLRQGALAVQSGNLEREVPVTTSDEIGEVTRAFNAMIGELRLKEEIKATFGRYIDPRIVSTLISADAQRSMAGQRQLVTIFFSDLVGFTPIADRLTPDGLVTLMNAYFTAMSEAIRAENGIIDKYIGDAVMAFWTAPFIAEGNQAEAACRAALAQFDRLAEFRRQLPDLMRLRHDLPPIDIRIGLSSGEAVVGSIGSDAARNFTVMGDVVNAGSRLESANKFYGTRILIDQAVRDQAGASIAVRMVDCVILKGRSEASPIFELRGLGGEGAQDELVERYDAAFAAYREGDWATAQSGFDACLAIAPADGPARLLAARTAMLAAEPPQVWSGVWKMETK</sequence>
<dbReference type="KEGG" id="ssan:NX02_16200"/>
<keyword evidence="5" id="KW-1185">Reference proteome</keyword>
<gene>
    <name evidence="4" type="ORF">NX02_16200</name>
</gene>
<name>W0AAF4_9SPHN</name>
<dbReference type="SMART" id="SM00044">
    <property type="entry name" value="CYCc"/>
    <property type="match status" value="1"/>
</dbReference>
<evidence type="ECO:0008006" key="6">
    <source>
        <dbReference type="Google" id="ProtNLM"/>
    </source>
</evidence>
<evidence type="ECO:0000313" key="5">
    <source>
        <dbReference type="Proteomes" id="UP000018851"/>
    </source>
</evidence>
<dbReference type="STRING" id="1123269.NX02_16200"/>
<keyword evidence="1" id="KW-0812">Transmembrane</keyword>
<accession>W0AAF4</accession>
<dbReference type="InterPro" id="IPR001054">
    <property type="entry name" value="A/G_cyclase"/>
</dbReference>
<dbReference type="SMART" id="SM00304">
    <property type="entry name" value="HAMP"/>
    <property type="match status" value="1"/>
</dbReference>
<feature type="domain" description="Guanylate cyclase" evidence="2">
    <location>
        <begin position="301"/>
        <end position="439"/>
    </location>
</feature>
<dbReference type="Proteomes" id="UP000018851">
    <property type="component" value="Chromosome"/>
</dbReference>
<keyword evidence="1" id="KW-1133">Transmembrane helix</keyword>
<dbReference type="InterPro" id="IPR050697">
    <property type="entry name" value="Adenylyl/Guanylyl_Cyclase_3/4"/>
</dbReference>
<dbReference type="AlphaFoldDB" id="W0AAF4"/>
<dbReference type="GO" id="GO:0004016">
    <property type="term" value="F:adenylate cyclase activity"/>
    <property type="evidence" value="ECO:0007669"/>
    <property type="project" value="UniProtKB-ARBA"/>
</dbReference>
<dbReference type="EMBL" id="CP006644">
    <property type="protein sequence ID" value="AHE54919.1"/>
    <property type="molecule type" value="Genomic_DNA"/>
</dbReference>
<dbReference type="Pfam" id="PF00211">
    <property type="entry name" value="Guanylate_cyc"/>
    <property type="match status" value="1"/>
</dbReference>
<feature type="transmembrane region" description="Helical" evidence="1">
    <location>
        <begin position="193"/>
        <end position="214"/>
    </location>
</feature>
<protein>
    <recommendedName>
        <fullName evidence="6">Guanylate cyclase domain-containing protein</fullName>
    </recommendedName>
</protein>
<dbReference type="CDD" id="cd06225">
    <property type="entry name" value="HAMP"/>
    <property type="match status" value="1"/>
</dbReference>
<proteinExistence type="predicted"/>
<dbReference type="CDD" id="cd07302">
    <property type="entry name" value="CHD"/>
    <property type="match status" value="1"/>
</dbReference>
<dbReference type="GO" id="GO:0006171">
    <property type="term" value="P:cAMP biosynthetic process"/>
    <property type="evidence" value="ECO:0007669"/>
    <property type="project" value="TreeGrafter"/>
</dbReference>
<dbReference type="PROSITE" id="PS50125">
    <property type="entry name" value="GUANYLATE_CYCLASE_2"/>
    <property type="match status" value="1"/>
</dbReference>